<evidence type="ECO:0000259" key="2">
    <source>
        <dbReference type="PROSITE" id="PS50181"/>
    </source>
</evidence>
<dbReference type="Proteomes" id="UP001175000">
    <property type="component" value="Unassembled WGS sequence"/>
</dbReference>
<comment type="caution">
    <text evidence="3">The sequence shown here is derived from an EMBL/GenBank/DDBJ whole genome shotgun (WGS) entry which is preliminary data.</text>
</comment>
<gene>
    <name evidence="3" type="ORF">B0T14DRAFT_490658</name>
</gene>
<protein>
    <recommendedName>
        <fullName evidence="2">F-box domain-containing protein</fullName>
    </recommendedName>
</protein>
<dbReference type="PROSITE" id="PS50181">
    <property type="entry name" value="FBOX"/>
    <property type="match status" value="1"/>
</dbReference>
<feature type="compositionally biased region" description="Low complexity" evidence="1">
    <location>
        <begin position="1242"/>
        <end position="1257"/>
    </location>
</feature>
<accession>A0AA39XE36</accession>
<keyword evidence="4" id="KW-1185">Reference proteome</keyword>
<evidence type="ECO:0000256" key="1">
    <source>
        <dbReference type="SAM" id="MobiDB-lite"/>
    </source>
</evidence>
<feature type="region of interest" description="Disordered" evidence="1">
    <location>
        <begin position="876"/>
        <end position="895"/>
    </location>
</feature>
<feature type="region of interest" description="Disordered" evidence="1">
    <location>
        <begin position="982"/>
        <end position="1092"/>
    </location>
</feature>
<feature type="region of interest" description="Disordered" evidence="1">
    <location>
        <begin position="396"/>
        <end position="428"/>
    </location>
</feature>
<evidence type="ECO:0000313" key="3">
    <source>
        <dbReference type="EMBL" id="KAK0632266.1"/>
    </source>
</evidence>
<organism evidence="3 4">
    <name type="scientific">Immersiella caudata</name>
    <dbReference type="NCBI Taxonomy" id="314043"/>
    <lineage>
        <taxon>Eukaryota</taxon>
        <taxon>Fungi</taxon>
        <taxon>Dikarya</taxon>
        <taxon>Ascomycota</taxon>
        <taxon>Pezizomycotina</taxon>
        <taxon>Sordariomycetes</taxon>
        <taxon>Sordariomycetidae</taxon>
        <taxon>Sordariales</taxon>
        <taxon>Lasiosphaeriaceae</taxon>
        <taxon>Immersiella</taxon>
    </lineage>
</organism>
<name>A0AA39XE36_9PEZI</name>
<feature type="compositionally biased region" description="Basic and acidic residues" evidence="1">
    <location>
        <begin position="1187"/>
        <end position="1202"/>
    </location>
</feature>
<reference evidence="3" key="1">
    <citation type="submission" date="2023-06" db="EMBL/GenBank/DDBJ databases">
        <title>Genome-scale phylogeny and comparative genomics of the fungal order Sordariales.</title>
        <authorList>
            <consortium name="Lawrence Berkeley National Laboratory"/>
            <person name="Hensen N."/>
            <person name="Bonometti L."/>
            <person name="Westerberg I."/>
            <person name="Brannstrom I.O."/>
            <person name="Guillou S."/>
            <person name="Cros-Aarteil S."/>
            <person name="Calhoun S."/>
            <person name="Haridas S."/>
            <person name="Kuo A."/>
            <person name="Mondo S."/>
            <person name="Pangilinan J."/>
            <person name="Riley R."/>
            <person name="Labutti K."/>
            <person name="Andreopoulos B."/>
            <person name="Lipzen A."/>
            <person name="Chen C."/>
            <person name="Yanf M."/>
            <person name="Daum C."/>
            <person name="Ng V."/>
            <person name="Clum A."/>
            <person name="Steindorff A."/>
            <person name="Ohm R."/>
            <person name="Martin F."/>
            <person name="Silar P."/>
            <person name="Natvig D."/>
            <person name="Lalanne C."/>
            <person name="Gautier V."/>
            <person name="Ament-Velasquez S.L."/>
            <person name="Kruys A."/>
            <person name="Hutchinson M.I."/>
            <person name="Powell A.J."/>
            <person name="Barry K."/>
            <person name="Miller A.N."/>
            <person name="Grigoriev I.V."/>
            <person name="Debuchy R."/>
            <person name="Gladieux P."/>
            <person name="Thoren M.H."/>
            <person name="Johannesson H."/>
        </authorList>
    </citation>
    <scope>NUCLEOTIDE SEQUENCE</scope>
    <source>
        <strain evidence="3">CBS 606.72</strain>
    </source>
</reference>
<evidence type="ECO:0000313" key="4">
    <source>
        <dbReference type="Proteomes" id="UP001175000"/>
    </source>
</evidence>
<dbReference type="InterPro" id="IPR015943">
    <property type="entry name" value="WD40/YVTN_repeat-like_dom_sf"/>
</dbReference>
<dbReference type="SUPFAM" id="SSF81383">
    <property type="entry name" value="F-box domain"/>
    <property type="match status" value="1"/>
</dbReference>
<proteinExistence type="predicted"/>
<feature type="compositionally biased region" description="Basic residues" evidence="1">
    <location>
        <begin position="1203"/>
        <end position="1219"/>
    </location>
</feature>
<dbReference type="Gene3D" id="2.130.10.10">
    <property type="entry name" value="YVTN repeat-like/Quinoprotein amine dehydrogenase"/>
    <property type="match status" value="1"/>
</dbReference>
<feature type="compositionally biased region" description="Pro residues" evidence="1">
    <location>
        <begin position="1160"/>
        <end position="1169"/>
    </location>
</feature>
<feature type="compositionally biased region" description="Low complexity" evidence="1">
    <location>
        <begin position="639"/>
        <end position="651"/>
    </location>
</feature>
<dbReference type="InterPro" id="IPR001810">
    <property type="entry name" value="F-box_dom"/>
</dbReference>
<feature type="compositionally biased region" description="Low complexity" evidence="1">
    <location>
        <begin position="1170"/>
        <end position="1181"/>
    </location>
</feature>
<feature type="compositionally biased region" description="Polar residues" evidence="1">
    <location>
        <begin position="1052"/>
        <end position="1063"/>
    </location>
</feature>
<dbReference type="SUPFAM" id="SSF82171">
    <property type="entry name" value="DPP6 N-terminal domain-like"/>
    <property type="match status" value="1"/>
</dbReference>
<feature type="compositionally biased region" description="Polar residues" evidence="1">
    <location>
        <begin position="1070"/>
        <end position="1079"/>
    </location>
</feature>
<feature type="compositionally biased region" description="Low complexity" evidence="1">
    <location>
        <begin position="1030"/>
        <end position="1046"/>
    </location>
</feature>
<dbReference type="InterPro" id="IPR055589">
    <property type="entry name" value="DUF7165"/>
</dbReference>
<feature type="compositionally biased region" description="Polar residues" evidence="1">
    <location>
        <begin position="398"/>
        <end position="411"/>
    </location>
</feature>
<dbReference type="InterPro" id="IPR036047">
    <property type="entry name" value="F-box-like_dom_sf"/>
</dbReference>
<dbReference type="Pfam" id="PF23749">
    <property type="entry name" value="DUF7165"/>
    <property type="match status" value="1"/>
</dbReference>
<feature type="compositionally biased region" description="Polar residues" evidence="1">
    <location>
        <begin position="732"/>
        <end position="758"/>
    </location>
</feature>
<dbReference type="AlphaFoldDB" id="A0AA39XE36"/>
<feature type="compositionally biased region" description="Low complexity" evidence="1">
    <location>
        <begin position="564"/>
        <end position="575"/>
    </location>
</feature>
<feature type="domain" description="F-box" evidence="2">
    <location>
        <begin position="5"/>
        <end position="51"/>
    </location>
</feature>
<sequence length="1269" mass="137342">MADAVPAFERLPDEIIEQILEATDSNGFASLALLNSKWRSVAQQAHLYAHHLSNCPSYSMSHPPVRTPVSADDLPKLRRLFAREVKRNLFEAYLRPRKTIIKIISNSISSSSCPGGEGIQFSPSPRGHHLLAYNSSRIYLVDARGRDLAVKREFKILRRPAATCINDDGSTLAVLLTEMQVDVYNLGSVPPKRSQSLILDHSPRAIALSPCGTVLAAAYEGGIEVSSLSASALSSDRRAVKCDAVDALSFSFDGTQILGTTVHASQPNTVILTAPYYDPGSHMAEDNMSALWTTSILFPNTSRDCSHAVLIQNGRYEEAAWAFTYDRSFETFRAVRIDDLRNGTTYFTGPLPSPTSQAKLLPCTLPAASYNGELVSAGFQGKDIWLYGVPEDLDAVPDTSNGSENGTNSANILRRSSSRSVTRSQENTDSARVPQWQLICDKLRNTFVGGYKIGELEGVNMVKWVAGYGNSATKERLVIAARNVTPGLSILDDEGMDFVDGGRITLIDFDYATQNGEETELLIDVGTKEPEVLEEEHRDMATEVAIVRRRTVAQQRGSRGAVMRAATTAAPRAPALPTQTSNQDKNDDDADPLLPRRIGVIPPRVVEPEDDPEEMEGPSIEEQEALDAPYAHASPRSGNTLRRAATAAAANRRLHPPPAAAGSVEYRRADGRTEHPHESDADNWVPPPPPYQKEDPGDLPAFLRHTMPTSGASGSDGARAQPQQSGPPSQPNLKVQTPGQQQPRRSQTAAPTHLQAPSTAIPPVPPMPRLSQVLQVSQIPLQAPQAPWHRREGSTSSVHSAQSAQSAQSAPDRSLRPSSRSSRYLGGENIYDVSPPGSPALAPRRPERTSVYVNDSRRTSHGVPDGRTSIVLPTTVQQSTAVPPPRQMPSQHQLPALPRIQTAAPSHQTGAPPSLDLQIPSPSLQGIMQGFGNVSAVTGPGGRRLSSSVTWPTQPNQRNLAEAAIGYPYSAPVANMDTNGGIPHAYTAPQPHHVSNYGNGGEAPARSSGTFQVPRVPVGSRAPGDYGATPYQRPFSQQQQYPQGPQHRYEPRSNSQPQPNYSQRPPRLEVQTSQAQRMNEISPGTPREDIPLIISTPKGVTGAFDPPDRRISGRRAETPILAPVPRHPRPTAQAVLRPTAERLENIYNPVPSTSQNPNFLMPPPPPPPASGSGSSGVRVPSLNRKQSRAERSAAKNIADAKRRGWAGRSRSKSKRKKKQKERDFDVASSAAWTDVTNFSHRSLGFGRSGSSNGNAAGQQAKGDKKCVIM</sequence>
<feature type="region of interest" description="Disordered" evidence="1">
    <location>
        <begin position="1147"/>
        <end position="1228"/>
    </location>
</feature>
<feature type="compositionally biased region" description="Basic and acidic residues" evidence="1">
    <location>
        <begin position="665"/>
        <end position="680"/>
    </location>
</feature>
<feature type="compositionally biased region" description="Low complexity" evidence="1">
    <location>
        <begin position="794"/>
        <end position="823"/>
    </location>
</feature>
<feature type="compositionally biased region" description="Acidic residues" evidence="1">
    <location>
        <begin position="608"/>
        <end position="625"/>
    </location>
</feature>
<feature type="region of interest" description="Disordered" evidence="1">
    <location>
        <begin position="1242"/>
        <end position="1269"/>
    </location>
</feature>
<dbReference type="EMBL" id="JAULSU010000001">
    <property type="protein sequence ID" value="KAK0632266.1"/>
    <property type="molecule type" value="Genomic_DNA"/>
</dbReference>
<feature type="compositionally biased region" description="Low complexity" evidence="1">
    <location>
        <begin position="414"/>
        <end position="424"/>
    </location>
</feature>
<feature type="region of interest" description="Disordered" evidence="1">
    <location>
        <begin position="556"/>
        <end position="869"/>
    </location>
</feature>